<feature type="region of interest" description="Disordered" evidence="2">
    <location>
        <begin position="97"/>
        <end position="116"/>
    </location>
</feature>
<gene>
    <name evidence="3" type="ORF">H6A60_05745</name>
</gene>
<keyword evidence="4" id="KW-1185">Reference proteome</keyword>
<dbReference type="EMBL" id="JACJJC010000007">
    <property type="protein sequence ID" value="MBM6703987.1"/>
    <property type="molecule type" value="Genomic_DNA"/>
</dbReference>
<protein>
    <submittedName>
        <fullName evidence="3">Uncharacterized protein</fullName>
    </submittedName>
</protein>
<keyword evidence="1" id="KW-0175">Coiled coil</keyword>
<name>A0ABS2DRN6_9BURK</name>
<sequence length="233" mass="24882">MPQFEVVLPQGTVLLRNVETGETLTLSAESGPLTLGRITLDFEFAPASGRSRESADGAAARLAPTNADPEASVASAAVLPKPVLELPKVGCPVRQLDENPFLSPDEPPAPMPAGAAEGPSIRALQAPFDALTESDFEVTMSAILRDEENLEREIEFLRDIDGDPDDIAELEAALEALKETFAMTSKRFDAWKLAVRHAGKHEAEAREERLAAAKEAAELAKAFAAETAKKPIG</sequence>
<organism evidence="3 4">
    <name type="scientific">Sutterella massiliensis</name>
    <dbReference type="NCBI Taxonomy" id="1816689"/>
    <lineage>
        <taxon>Bacteria</taxon>
        <taxon>Pseudomonadati</taxon>
        <taxon>Pseudomonadota</taxon>
        <taxon>Betaproteobacteria</taxon>
        <taxon>Burkholderiales</taxon>
        <taxon>Sutterellaceae</taxon>
        <taxon>Sutterella</taxon>
    </lineage>
</organism>
<evidence type="ECO:0000256" key="1">
    <source>
        <dbReference type="SAM" id="Coils"/>
    </source>
</evidence>
<proteinExistence type="predicted"/>
<evidence type="ECO:0000256" key="2">
    <source>
        <dbReference type="SAM" id="MobiDB-lite"/>
    </source>
</evidence>
<dbReference type="RefSeq" id="WP_205102455.1">
    <property type="nucleotide sequence ID" value="NZ_JACJJC010000007.1"/>
</dbReference>
<feature type="coiled-coil region" evidence="1">
    <location>
        <begin position="140"/>
        <end position="220"/>
    </location>
</feature>
<comment type="caution">
    <text evidence="3">The sequence shown here is derived from an EMBL/GenBank/DDBJ whole genome shotgun (WGS) entry which is preliminary data.</text>
</comment>
<reference evidence="3 4" key="1">
    <citation type="journal article" date="2021" name="Sci. Rep.">
        <title>The distribution of antibiotic resistance genes in chicken gut microbiota commensals.</title>
        <authorList>
            <person name="Juricova H."/>
            <person name="Matiasovicova J."/>
            <person name="Kubasova T."/>
            <person name="Cejkova D."/>
            <person name="Rychlik I."/>
        </authorList>
    </citation>
    <scope>NUCLEOTIDE SEQUENCE [LARGE SCALE GENOMIC DNA]</scope>
    <source>
        <strain evidence="3 4">An829</strain>
    </source>
</reference>
<evidence type="ECO:0000313" key="3">
    <source>
        <dbReference type="EMBL" id="MBM6703987.1"/>
    </source>
</evidence>
<dbReference type="Proteomes" id="UP000715095">
    <property type="component" value="Unassembled WGS sequence"/>
</dbReference>
<accession>A0ABS2DRN6</accession>
<evidence type="ECO:0000313" key="4">
    <source>
        <dbReference type="Proteomes" id="UP000715095"/>
    </source>
</evidence>